<dbReference type="EMBL" id="VIBQ01000012">
    <property type="protein sequence ID" value="KAB8343174.1"/>
    <property type="molecule type" value="Genomic_DNA"/>
</dbReference>
<evidence type="ECO:0000256" key="1">
    <source>
        <dbReference type="SAM" id="MobiDB-lite"/>
    </source>
</evidence>
<organism evidence="2 3">
    <name type="scientific">Carpinus fangiana</name>
    <dbReference type="NCBI Taxonomy" id="176857"/>
    <lineage>
        <taxon>Eukaryota</taxon>
        <taxon>Viridiplantae</taxon>
        <taxon>Streptophyta</taxon>
        <taxon>Embryophyta</taxon>
        <taxon>Tracheophyta</taxon>
        <taxon>Spermatophyta</taxon>
        <taxon>Magnoliopsida</taxon>
        <taxon>eudicotyledons</taxon>
        <taxon>Gunneridae</taxon>
        <taxon>Pentapetalae</taxon>
        <taxon>rosids</taxon>
        <taxon>fabids</taxon>
        <taxon>Fagales</taxon>
        <taxon>Betulaceae</taxon>
        <taxon>Carpinus</taxon>
    </lineage>
</organism>
<dbReference type="Proteomes" id="UP000327013">
    <property type="component" value="Unassembled WGS sequence"/>
</dbReference>
<sequence length="80" mass="8292">MAGVERHGIDAAAFAALMEDVGFENVVVSVGWTMEKEVERSPGEWGGVEGRGGGGVRGEGMVGVLERWSGGGQEWGAGSR</sequence>
<reference evidence="2 3" key="1">
    <citation type="submission" date="2019-06" db="EMBL/GenBank/DDBJ databases">
        <title>A chromosomal-level reference genome of Carpinus fangiana (Coryloideae, Betulaceae).</title>
        <authorList>
            <person name="Yang X."/>
            <person name="Wang Z."/>
            <person name="Zhang L."/>
            <person name="Hao G."/>
            <person name="Liu J."/>
            <person name="Yang Y."/>
        </authorList>
    </citation>
    <scope>NUCLEOTIDE SEQUENCE [LARGE SCALE GENOMIC DNA]</scope>
    <source>
        <strain evidence="2">Cfa_2016G</strain>
        <tissue evidence="2">Leaf</tissue>
    </source>
</reference>
<comment type="caution">
    <text evidence="2">The sequence shown here is derived from an EMBL/GenBank/DDBJ whole genome shotgun (WGS) entry which is preliminary data.</text>
</comment>
<name>A0A5N6KT73_9ROSI</name>
<accession>A0A5N6KT73</accession>
<dbReference type="AlphaFoldDB" id="A0A5N6KT73"/>
<evidence type="ECO:0000313" key="3">
    <source>
        <dbReference type="Proteomes" id="UP000327013"/>
    </source>
</evidence>
<proteinExistence type="predicted"/>
<keyword evidence="3" id="KW-1185">Reference proteome</keyword>
<feature type="region of interest" description="Disordered" evidence="1">
    <location>
        <begin position="39"/>
        <end position="59"/>
    </location>
</feature>
<feature type="compositionally biased region" description="Gly residues" evidence="1">
    <location>
        <begin position="44"/>
        <end position="59"/>
    </location>
</feature>
<evidence type="ECO:0000313" key="2">
    <source>
        <dbReference type="EMBL" id="KAB8343174.1"/>
    </source>
</evidence>
<dbReference type="OrthoDB" id="10017101at2759"/>
<protein>
    <submittedName>
        <fullName evidence="2">Uncharacterized protein</fullName>
    </submittedName>
</protein>
<gene>
    <name evidence="2" type="ORF">FH972_022764</name>
</gene>